<feature type="transmembrane region" description="Helical" evidence="6">
    <location>
        <begin position="159"/>
        <end position="183"/>
    </location>
</feature>
<evidence type="ECO:0000256" key="4">
    <source>
        <dbReference type="ARBA" id="ARBA00022989"/>
    </source>
</evidence>
<organism evidence="7 8">
    <name type="scientific">Rhizobium herbae</name>
    <dbReference type="NCBI Taxonomy" id="508661"/>
    <lineage>
        <taxon>Bacteria</taxon>
        <taxon>Pseudomonadati</taxon>
        <taxon>Pseudomonadota</taxon>
        <taxon>Alphaproteobacteria</taxon>
        <taxon>Hyphomicrobiales</taxon>
        <taxon>Rhizobiaceae</taxon>
        <taxon>Rhizobium/Agrobacterium group</taxon>
        <taxon>Rhizobium</taxon>
    </lineage>
</organism>
<evidence type="ECO:0000256" key="5">
    <source>
        <dbReference type="ARBA" id="ARBA00023136"/>
    </source>
</evidence>
<feature type="transmembrane region" description="Helical" evidence="6">
    <location>
        <begin position="456"/>
        <end position="477"/>
    </location>
</feature>
<keyword evidence="5 6" id="KW-0472">Membrane</keyword>
<feature type="transmembrane region" description="Helical" evidence="6">
    <location>
        <begin position="395"/>
        <end position="417"/>
    </location>
</feature>
<keyword evidence="2" id="KW-1003">Cell membrane</keyword>
<keyword evidence="4 6" id="KW-1133">Transmembrane helix</keyword>
<feature type="transmembrane region" description="Helical" evidence="6">
    <location>
        <begin position="257"/>
        <end position="285"/>
    </location>
</feature>
<feature type="transmembrane region" description="Helical" evidence="6">
    <location>
        <begin position="127"/>
        <end position="152"/>
    </location>
</feature>
<dbReference type="EMBL" id="JAGGJV010000013">
    <property type="protein sequence ID" value="MBP1862034.1"/>
    <property type="molecule type" value="Genomic_DNA"/>
</dbReference>
<evidence type="ECO:0000256" key="2">
    <source>
        <dbReference type="ARBA" id="ARBA00022475"/>
    </source>
</evidence>
<proteinExistence type="predicted"/>
<evidence type="ECO:0000256" key="6">
    <source>
        <dbReference type="SAM" id="Phobius"/>
    </source>
</evidence>
<keyword evidence="8" id="KW-1185">Reference proteome</keyword>
<evidence type="ECO:0000256" key="3">
    <source>
        <dbReference type="ARBA" id="ARBA00022692"/>
    </source>
</evidence>
<feature type="transmembrane region" description="Helical" evidence="6">
    <location>
        <begin position="90"/>
        <end position="107"/>
    </location>
</feature>
<dbReference type="InterPro" id="IPR050833">
    <property type="entry name" value="Poly_Biosynth_Transport"/>
</dbReference>
<comment type="caution">
    <text evidence="7">The sequence shown here is derived from an EMBL/GenBank/DDBJ whole genome shotgun (WGS) entry which is preliminary data.</text>
</comment>
<sequence length="521" mass="55050">MTGFAKHSLYSAVAGLSTVLASFVSGVIIANSLGVDGAGVVAFSVWIALVITPIIDGGTALCVGRFPADLKGQNDNTAARALPGMLARRLVLYNFLGVAALAVFYLVSTDAAFGSAHPFFGDLTADIPVNMAIIVAMLTSLQSFAMFGTAYLRGSQHFVTLAALTSVSMVAQIGCVYVGVRFYGGPGAITGYAVGQICIAFATLCLLWRHGTIPPTLIREVRRYGRFSWAANVCNTFVWSRIEILFLQAFWSYREVGLFSVALALSGLASQGPLLLTGAFLPMLAKKHGQEDRAGLQSVFASGTRVLAMLAFPACFGMAAVVPVLVGLLYGSSFEPAIPAAMIIVTAAAFTITTVIGTHLVNALARSDFIFVSSLVGAVLSAAVGFLLIPSFGLVGAAVSRALIQLVMIGLGLWFITTRLRFSYPFRPLLRILLAALVAALAAFLTVTAMSNLHGLIAAVFLAALVYLVCLRLFGAMHADDISFARRLSASLPKPFGRATDILLSFIHPTSGRSLRFTTPR</sequence>
<feature type="transmembrane region" description="Helical" evidence="6">
    <location>
        <begin position="337"/>
        <end position="357"/>
    </location>
</feature>
<feature type="transmembrane region" description="Helical" evidence="6">
    <location>
        <begin position="306"/>
        <end position="331"/>
    </location>
</feature>
<dbReference type="PANTHER" id="PTHR30250">
    <property type="entry name" value="PST FAMILY PREDICTED COLANIC ACID TRANSPORTER"/>
    <property type="match status" value="1"/>
</dbReference>
<feature type="transmembrane region" description="Helical" evidence="6">
    <location>
        <begin position="12"/>
        <end position="34"/>
    </location>
</feature>
<feature type="transmembrane region" description="Helical" evidence="6">
    <location>
        <begin position="40"/>
        <end position="63"/>
    </location>
</feature>
<evidence type="ECO:0000256" key="1">
    <source>
        <dbReference type="ARBA" id="ARBA00004651"/>
    </source>
</evidence>
<dbReference type="RefSeq" id="WP_209856935.1">
    <property type="nucleotide sequence ID" value="NZ_JAGGJV010000013.1"/>
</dbReference>
<evidence type="ECO:0000313" key="8">
    <source>
        <dbReference type="Proteomes" id="UP000823786"/>
    </source>
</evidence>
<comment type="subcellular location">
    <subcellularLocation>
        <location evidence="1">Cell membrane</location>
        <topology evidence="1">Multi-pass membrane protein</topology>
    </subcellularLocation>
</comment>
<evidence type="ECO:0000313" key="7">
    <source>
        <dbReference type="EMBL" id="MBP1862034.1"/>
    </source>
</evidence>
<feature type="transmembrane region" description="Helical" evidence="6">
    <location>
        <begin position="369"/>
        <end position="389"/>
    </location>
</feature>
<dbReference type="PANTHER" id="PTHR30250:SF11">
    <property type="entry name" value="O-ANTIGEN TRANSPORTER-RELATED"/>
    <property type="match status" value="1"/>
</dbReference>
<feature type="transmembrane region" description="Helical" evidence="6">
    <location>
        <begin position="429"/>
        <end position="450"/>
    </location>
</feature>
<accession>A0ABS4EVQ9</accession>
<feature type="transmembrane region" description="Helical" evidence="6">
    <location>
        <begin position="229"/>
        <end position="251"/>
    </location>
</feature>
<keyword evidence="3 6" id="KW-0812">Transmembrane</keyword>
<dbReference type="Pfam" id="PF13440">
    <property type="entry name" value="Polysacc_synt_3"/>
    <property type="match status" value="1"/>
</dbReference>
<reference evidence="7 8" key="1">
    <citation type="submission" date="2021-03" db="EMBL/GenBank/DDBJ databases">
        <title>Genomic Encyclopedia of Type Strains, Phase IV (KMG-IV): sequencing the most valuable type-strain genomes for metagenomic binning, comparative biology and taxonomic classification.</title>
        <authorList>
            <person name="Goeker M."/>
        </authorList>
    </citation>
    <scope>NUCLEOTIDE SEQUENCE [LARGE SCALE GENOMIC DNA]</scope>
    <source>
        <strain evidence="7 8">DSM 26427</strain>
    </source>
</reference>
<name>A0ABS4EVQ9_9HYPH</name>
<gene>
    <name evidence="7" type="ORF">J2Z75_005565</name>
</gene>
<feature type="transmembrane region" description="Helical" evidence="6">
    <location>
        <begin position="189"/>
        <end position="208"/>
    </location>
</feature>
<protein>
    <submittedName>
        <fullName evidence="7">O-antigen/teichoic acid export membrane protein</fullName>
    </submittedName>
</protein>
<dbReference type="Proteomes" id="UP000823786">
    <property type="component" value="Unassembled WGS sequence"/>
</dbReference>